<name>A0A8C2S3H6_CAPHI</name>
<dbReference type="Ensembl" id="ENSCHIT00010052145.1">
    <property type="protein sequence ID" value="ENSCHIP00010037134.1"/>
    <property type="gene ID" value="ENSCHIG00010027631.1"/>
</dbReference>
<dbReference type="AlphaFoldDB" id="A0A8C2S3H6"/>
<reference evidence="1" key="1">
    <citation type="submission" date="2019-03" db="EMBL/GenBank/DDBJ databases">
        <title>Genome sequencing and reference-guided assembly of Black Bengal Goat (Capra hircus).</title>
        <authorList>
            <person name="Siddiki A.Z."/>
            <person name="Baten A."/>
            <person name="Billah M."/>
            <person name="Alam M.A.U."/>
            <person name="Shawrob K.S.M."/>
            <person name="Saha S."/>
            <person name="Chowdhury M."/>
            <person name="Rahman A.H."/>
            <person name="Stear M."/>
            <person name="Miah G."/>
            <person name="Das G.B."/>
            <person name="Hossain M.M."/>
            <person name="Kumkum M."/>
            <person name="Islam M.S."/>
            <person name="Mollah A.M."/>
            <person name="Ahsan A."/>
            <person name="Tusar F."/>
            <person name="Khan M.K.I."/>
        </authorList>
    </citation>
    <scope>NUCLEOTIDE SEQUENCE [LARGE SCALE GENOMIC DNA]</scope>
</reference>
<sequence>RIRLPVQKRPETRVRSLGCRLPPAASESLLPPTWLVSREEEFQAQEAGLCDPTVAAALMWRRTPENMTILQIYFRQDRDEVLDNLLAFVCAIWPEIHENYRING</sequence>
<reference evidence="1" key="2">
    <citation type="submission" date="2025-08" db="UniProtKB">
        <authorList>
            <consortium name="Ensembl"/>
        </authorList>
    </citation>
    <scope>IDENTIFICATION</scope>
</reference>
<accession>A0A8C2S3H6</accession>
<organism evidence="1">
    <name type="scientific">Capra hircus</name>
    <name type="common">Goat</name>
    <dbReference type="NCBI Taxonomy" id="9925"/>
    <lineage>
        <taxon>Eukaryota</taxon>
        <taxon>Metazoa</taxon>
        <taxon>Chordata</taxon>
        <taxon>Craniata</taxon>
        <taxon>Vertebrata</taxon>
        <taxon>Euteleostomi</taxon>
        <taxon>Mammalia</taxon>
        <taxon>Eutheria</taxon>
        <taxon>Laurasiatheria</taxon>
        <taxon>Artiodactyla</taxon>
        <taxon>Ruminantia</taxon>
        <taxon>Pecora</taxon>
        <taxon>Bovidae</taxon>
        <taxon>Caprinae</taxon>
        <taxon>Capra</taxon>
    </lineage>
</organism>
<protein>
    <submittedName>
        <fullName evidence="1">Uncharacterized protein</fullName>
    </submittedName>
</protein>
<evidence type="ECO:0000313" key="1">
    <source>
        <dbReference type="Ensembl" id="ENSCHIP00010037134.1"/>
    </source>
</evidence>
<proteinExistence type="predicted"/>